<evidence type="ECO:0000313" key="2">
    <source>
        <dbReference type="EMBL" id="OGD74481.1"/>
    </source>
</evidence>
<dbReference type="STRING" id="1817816.A2Y64_01885"/>
<dbReference type="InterPro" id="IPR032710">
    <property type="entry name" value="NTF2-like_dom_sf"/>
</dbReference>
<feature type="chain" id="PRO_5009518473" description="DUF4878 domain-containing protein" evidence="1">
    <location>
        <begin position="22"/>
        <end position="132"/>
    </location>
</feature>
<dbReference type="EMBL" id="MFAF01000102">
    <property type="protein sequence ID" value="OGD74481.1"/>
    <property type="molecule type" value="Genomic_DNA"/>
</dbReference>
<keyword evidence="1" id="KW-0732">Signal</keyword>
<sequence length="132" mass="15296">MMSRITLPILLLLFVFCGGSAPEDVYDDFVLANNARDAERLVGCLWFPAWDGLTPDEVESARRELIPTAEREFFLDEIVDHEVIQVEERSEDERLVLARQVFLDAYGNRFSDQYSFTLVRRDGAWFIYVPAE</sequence>
<accession>A0A1F5F489</accession>
<dbReference type="AlphaFoldDB" id="A0A1F5F489"/>
<name>A0A1F5F489_9BACT</name>
<gene>
    <name evidence="2" type="ORF">A2Y64_01885</name>
</gene>
<evidence type="ECO:0000256" key="1">
    <source>
        <dbReference type="SAM" id="SignalP"/>
    </source>
</evidence>
<feature type="signal peptide" evidence="1">
    <location>
        <begin position="1"/>
        <end position="21"/>
    </location>
</feature>
<proteinExistence type="predicted"/>
<reference evidence="2 3" key="1">
    <citation type="journal article" date="2016" name="Nat. Commun.">
        <title>Thousands of microbial genomes shed light on interconnected biogeochemical processes in an aquifer system.</title>
        <authorList>
            <person name="Anantharaman K."/>
            <person name="Brown C.T."/>
            <person name="Hug L.A."/>
            <person name="Sharon I."/>
            <person name="Castelle C.J."/>
            <person name="Probst A.J."/>
            <person name="Thomas B.C."/>
            <person name="Singh A."/>
            <person name="Wilkins M.J."/>
            <person name="Karaoz U."/>
            <person name="Brodie E.L."/>
            <person name="Williams K.H."/>
            <person name="Hubbard S.S."/>
            <person name="Banfield J.F."/>
        </authorList>
    </citation>
    <scope>NUCLEOTIDE SEQUENCE [LARGE SCALE GENOMIC DNA]</scope>
</reference>
<dbReference type="SUPFAM" id="SSF54427">
    <property type="entry name" value="NTF2-like"/>
    <property type="match status" value="1"/>
</dbReference>
<organism evidence="2 3">
    <name type="scientific">Candidatus Coatesbacteria bacterium RBG_13_66_14</name>
    <dbReference type="NCBI Taxonomy" id="1817816"/>
    <lineage>
        <taxon>Bacteria</taxon>
        <taxon>Candidatus Coatesiibacteriota</taxon>
    </lineage>
</organism>
<protein>
    <recommendedName>
        <fullName evidence="4">DUF4878 domain-containing protein</fullName>
    </recommendedName>
</protein>
<evidence type="ECO:0008006" key="4">
    <source>
        <dbReference type="Google" id="ProtNLM"/>
    </source>
</evidence>
<comment type="caution">
    <text evidence="2">The sequence shown here is derived from an EMBL/GenBank/DDBJ whole genome shotgun (WGS) entry which is preliminary data.</text>
</comment>
<evidence type="ECO:0000313" key="3">
    <source>
        <dbReference type="Proteomes" id="UP000177187"/>
    </source>
</evidence>
<dbReference type="Proteomes" id="UP000177187">
    <property type="component" value="Unassembled WGS sequence"/>
</dbReference>